<dbReference type="CDD" id="cd00082">
    <property type="entry name" value="HisKA"/>
    <property type="match status" value="1"/>
</dbReference>
<dbReference type="PROSITE" id="PS50885">
    <property type="entry name" value="HAMP"/>
    <property type="match status" value="1"/>
</dbReference>
<keyword evidence="13 14" id="KW-0472">Membrane</keyword>
<feature type="domain" description="Histidine kinase" evidence="15">
    <location>
        <begin position="180"/>
        <end position="397"/>
    </location>
</feature>
<evidence type="ECO:0000256" key="2">
    <source>
        <dbReference type="ARBA" id="ARBA00004651"/>
    </source>
</evidence>
<evidence type="ECO:0000259" key="16">
    <source>
        <dbReference type="PROSITE" id="PS50885"/>
    </source>
</evidence>
<evidence type="ECO:0000313" key="17">
    <source>
        <dbReference type="EMBL" id="RGE86952.1"/>
    </source>
</evidence>
<evidence type="ECO:0000256" key="5">
    <source>
        <dbReference type="ARBA" id="ARBA00022553"/>
    </source>
</evidence>
<keyword evidence="7 14" id="KW-0812">Transmembrane</keyword>
<dbReference type="SMART" id="SM00388">
    <property type="entry name" value="HisKA"/>
    <property type="match status" value="1"/>
</dbReference>
<dbReference type="GeneID" id="97192073"/>
<protein>
    <recommendedName>
        <fullName evidence="3">histidine kinase</fullName>
        <ecNumber evidence="3">2.7.13.3</ecNumber>
    </recommendedName>
</protein>
<keyword evidence="6" id="KW-0808">Transferase</keyword>
<dbReference type="SUPFAM" id="SSF158472">
    <property type="entry name" value="HAMP domain-like"/>
    <property type="match status" value="1"/>
</dbReference>
<dbReference type="GO" id="GO:0000155">
    <property type="term" value="F:phosphorelay sensor kinase activity"/>
    <property type="evidence" value="ECO:0007669"/>
    <property type="project" value="InterPro"/>
</dbReference>
<dbReference type="PROSITE" id="PS50109">
    <property type="entry name" value="HIS_KIN"/>
    <property type="match status" value="1"/>
</dbReference>
<evidence type="ECO:0000256" key="9">
    <source>
        <dbReference type="ARBA" id="ARBA00022777"/>
    </source>
</evidence>
<keyword evidence="5" id="KW-0597">Phosphoprotein</keyword>
<comment type="catalytic activity">
    <reaction evidence="1">
        <text>ATP + protein L-histidine = ADP + protein N-phospho-L-histidine.</text>
        <dbReference type="EC" id="2.7.13.3"/>
    </reaction>
</comment>
<dbReference type="SUPFAM" id="SSF47384">
    <property type="entry name" value="Homodimeric domain of signal transducing histidine kinase"/>
    <property type="match status" value="1"/>
</dbReference>
<dbReference type="SUPFAM" id="SSF55874">
    <property type="entry name" value="ATPase domain of HSP90 chaperone/DNA topoisomerase II/histidine kinase"/>
    <property type="match status" value="1"/>
</dbReference>
<feature type="domain" description="HAMP" evidence="16">
    <location>
        <begin position="113"/>
        <end position="165"/>
    </location>
</feature>
<evidence type="ECO:0000313" key="18">
    <source>
        <dbReference type="Proteomes" id="UP000261080"/>
    </source>
</evidence>
<evidence type="ECO:0000256" key="12">
    <source>
        <dbReference type="ARBA" id="ARBA00023012"/>
    </source>
</evidence>
<evidence type="ECO:0000259" key="15">
    <source>
        <dbReference type="PROSITE" id="PS50109"/>
    </source>
</evidence>
<keyword evidence="9 17" id="KW-0418">Kinase</keyword>
<dbReference type="SMART" id="SM00304">
    <property type="entry name" value="HAMP"/>
    <property type="match status" value="1"/>
</dbReference>
<dbReference type="Pfam" id="PF00672">
    <property type="entry name" value="HAMP"/>
    <property type="match status" value="1"/>
</dbReference>
<feature type="transmembrane region" description="Helical" evidence="14">
    <location>
        <begin position="90"/>
        <end position="111"/>
    </location>
</feature>
<dbReference type="InterPro" id="IPR036890">
    <property type="entry name" value="HATPase_C_sf"/>
</dbReference>
<dbReference type="OrthoDB" id="84942at2"/>
<dbReference type="Proteomes" id="UP000261080">
    <property type="component" value="Unassembled WGS sequence"/>
</dbReference>
<dbReference type="Pfam" id="PF00512">
    <property type="entry name" value="HisKA"/>
    <property type="match status" value="1"/>
</dbReference>
<keyword evidence="4" id="KW-1003">Cell membrane</keyword>
<dbReference type="PANTHER" id="PTHR45528:SF1">
    <property type="entry name" value="SENSOR HISTIDINE KINASE CPXA"/>
    <property type="match status" value="1"/>
</dbReference>
<evidence type="ECO:0000256" key="4">
    <source>
        <dbReference type="ARBA" id="ARBA00022475"/>
    </source>
</evidence>
<dbReference type="InterPro" id="IPR003594">
    <property type="entry name" value="HATPase_dom"/>
</dbReference>
<keyword evidence="18" id="KW-1185">Reference proteome</keyword>
<dbReference type="SMART" id="SM00387">
    <property type="entry name" value="HATPase_c"/>
    <property type="match status" value="1"/>
</dbReference>
<reference evidence="17 18" key="1">
    <citation type="submission" date="2018-08" db="EMBL/GenBank/DDBJ databases">
        <title>A genome reference for cultivated species of the human gut microbiota.</title>
        <authorList>
            <person name="Zou Y."/>
            <person name="Xue W."/>
            <person name="Luo G."/>
        </authorList>
    </citation>
    <scope>NUCLEOTIDE SEQUENCE [LARGE SCALE GENOMIC DNA]</scope>
    <source>
        <strain evidence="17 18">AF37-2AT</strain>
    </source>
</reference>
<dbReference type="Pfam" id="PF02518">
    <property type="entry name" value="HATPase_c"/>
    <property type="match status" value="1"/>
</dbReference>
<dbReference type="EMBL" id="QVLX01000004">
    <property type="protein sequence ID" value="RGE86952.1"/>
    <property type="molecule type" value="Genomic_DNA"/>
</dbReference>
<proteinExistence type="predicted"/>
<dbReference type="InterPro" id="IPR050398">
    <property type="entry name" value="HssS/ArlS-like"/>
</dbReference>
<dbReference type="InterPro" id="IPR005467">
    <property type="entry name" value="His_kinase_dom"/>
</dbReference>
<evidence type="ECO:0000256" key="1">
    <source>
        <dbReference type="ARBA" id="ARBA00000085"/>
    </source>
</evidence>
<dbReference type="GO" id="GO:0005886">
    <property type="term" value="C:plasma membrane"/>
    <property type="evidence" value="ECO:0007669"/>
    <property type="project" value="UniProtKB-SubCell"/>
</dbReference>
<accession>A0A3E3K1F6</accession>
<dbReference type="InterPro" id="IPR003661">
    <property type="entry name" value="HisK_dim/P_dom"/>
</dbReference>
<comment type="caution">
    <text evidence="17">The sequence shown here is derived from an EMBL/GenBank/DDBJ whole genome shotgun (WGS) entry which is preliminary data.</text>
</comment>
<feature type="transmembrane region" description="Helical" evidence="14">
    <location>
        <begin position="12"/>
        <end position="31"/>
    </location>
</feature>
<dbReference type="InterPro" id="IPR003660">
    <property type="entry name" value="HAMP_dom"/>
</dbReference>
<dbReference type="EC" id="2.7.13.3" evidence="3"/>
<sequence>MEKVRNLSLRKSILLYMAVGILAGFLLGAIAGNEAGRIQEQIWWKYVDQDRYIEEFLKRDEESFDVVIPRVSNSRMSDWDARFSEWCDFLQTYGILVMCAGGIIVSTMLFYQKKIRKPLGALRMAAEKIAGNDLDFEIGYENRDELGELCLEFDRMKNQLTQNNRKMWRMVEDEQVLRAAIAHDIRTPLTVLKGYQEMMLEFLPGETLDRETLLHMLCESMGQIERLERFLERMRAFSALEQQPLSCQPQTVEKLSEEIQKVGEILSREAKREFQIFAGGKGKTLFLDRDLILEVADNLIGNGLRFAKRQVIVCVLEEESGLTLEVKDDGTGFDISEERAKQAFTTSGLRDDMKHFGLGMYISELYCKKHDGFLTVENQSGGACVRAYFRSIVPESVVPETEAF</sequence>
<evidence type="ECO:0000256" key="11">
    <source>
        <dbReference type="ARBA" id="ARBA00022989"/>
    </source>
</evidence>
<evidence type="ECO:0000256" key="14">
    <source>
        <dbReference type="SAM" id="Phobius"/>
    </source>
</evidence>
<dbReference type="AlphaFoldDB" id="A0A3E3K1F6"/>
<dbReference type="PANTHER" id="PTHR45528">
    <property type="entry name" value="SENSOR HISTIDINE KINASE CPXA"/>
    <property type="match status" value="1"/>
</dbReference>
<evidence type="ECO:0000256" key="7">
    <source>
        <dbReference type="ARBA" id="ARBA00022692"/>
    </source>
</evidence>
<keyword evidence="11 14" id="KW-1133">Transmembrane helix</keyword>
<dbReference type="GO" id="GO:0005524">
    <property type="term" value="F:ATP binding"/>
    <property type="evidence" value="ECO:0007669"/>
    <property type="project" value="UniProtKB-KW"/>
</dbReference>
<name>A0A3E3K1F6_9FIRM</name>
<dbReference type="Gene3D" id="6.10.340.10">
    <property type="match status" value="1"/>
</dbReference>
<comment type="subcellular location">
    <subcellularLocation>
        <location evidence="2">Cell membrane</location>
        <topology evidence="2">Multi-pass membrane protein</topology>
    </subcellularLocation>
</comment>
<organism evidence="17 18">
    <name type="scientific">Sellimonas intestinalis</name>
    <dbReference type="NCBI Taxonomy" id="1653434"/>
    <lineage>
        <taxon>Bacteria</taxon>
        <taxon>Bacillati</taxon>
        <taxon>Bacillota</taxon>
        <taxon>Clostridia</taxon>
        <taxon>Lachnospirales</taxon>
        <taxon>Lachnospiraceae</taxon>
        <taxon>Sellimonas</taxon>
    </lineage>
</organism>
<keyword evidence="12" id="KW-0902">Two-component regulatory system</keyword>
<gene>
    <name evidence="17" type="ORF">DW016_08340</name>
</gene>
<dbReference type="RefSeq" id="WP_053769567.1">
    <property type="nucleotide sequence ID" value="NZ_CATZPC010000003.1"/>
</dbReference>
<evidence type="ECO:0000256" key="10">
    <source>
        <dbReference type="ARBA" id="ARBA00022840"/>
    </source>
</evidence>
<keyword evidence="8" id="KW-0547">Nucleotide-binding</keyword>
<evidence type="ECO:0000256" key="13">
    <source>
        <dbReference type="ARBA" id="ARBA00023136"/>
    </source>
</evidence>
<keyword evidence="10" id="KW-0067">ATP-binding</keyword>
<evidence type="ECO:0000256" key="6">
    <source>
        <dbReference type="ARBA" id="ARBA00022679"/>
    </source>
</evidence>
<evidence type="ECO:0000256" key="3">
    <source>
        <dbReference type="ARBA" id="ARBA00012438"/>
    </source>
</evidence>
<dbReference type="CDD" id="cd06225">
    <property type="entry name" value="HAMP"/>
    <property type="match status" value="1"/>
</dbReference>
<dbReference type="Gene3D" id="1.10.287.130">
    <property type="match status" value="1"/>
</dbReference>
<dbReference type="InterPro" id="IPR036097">
    <property type="entry name" value="HisK_dim/P_sf"/>
</dbReference>
<dbReference type="Gene3D" id="3.30.565.10">
    <property type="entry name" value="Histidine kinase-like ATPase, C-terminal domain"/>
    <property type="match status" value="1"/>
</dbReference>
<evidence type="ECO:0000256" key="8">
    <source>
        <dbReference type="ARBA" id="ARBA00022741"/>
    </source>
</evidence>